<dbReference type="PROSITE" id="PS50941">
    <property type="entry name" value="CHIT_BIND_I_2"/>
    <property type="match status" value="1"/>
</dbReference>
<keyword evidence="2" id="KW-0719">Serine esterase</keyword>
<dbReference type="SUPFAM" id="SSF57016">
    <property type="entry name" value="Plant lectins/antimicrobial peptides"/>
    <property type="match status" value="1"/>
</dbReference>
<keyword evidence="7" id="KW-0067">ATP-binding</keyword>
<evidence type="ECO:0000256" key="3">
    <source>
        <dbReference type="ARBA" id="ARBA00022669"/>
    </source>
</evidence>
<evidence type="ECO:0000313" key="15">
    <source>
        <dbReference type="Proteomes" id="UP000596902"/>
    </source>
</evidence>
<dbReference type="Pfam" id="PF00069">
    <property type="entry name" value="Pkinase"/>
    <property type="match status" value="1"/>
</dbReference>
<evidence type="ECO:0000313" key="14">
    <source>
        <dbReference type="EMBL" id="KAF7673546.1"/>
    </source>
</evidence>
<dbReference type="InterPro" id="IPR011009">
    <property type="entry name" value="Kinase-like_dom_sf"/>
</dbReference>
<proteinExistence type="inferred from homology"/>
<dbReference type="AlphaFoldDB" id="A0A8H7AZF3"/>
<dbReference type="Proteomes" id="UP000596902">
    <property type="component" value="Unassembled WGS sequence"/>
</dbReference>
<dbReference type="PROSITE" id="PS00108">
    <property type="entry name" value="PROTEIN_KINASE_ST"/>
    <property type="match status" value="1"/>
</dbReference>
<evidence type="ECO:0000256" key="1">
    <source>
        <dbReference type="ARBA" id="ARBA00008874"/>
    </source>
</evidence>
<comment type="caution">
    <text evidence="9">Lacks conserved residue(s) required for the propagation of feature annotation.</text>
</comment>
<organism evidence="14 15">
    <name type="scientific">Alternaria burnsii</name>
    <dbReference type="NCBI Taxonomy" id="1187904"/>
    <lineage>
        <taxon>Eukaryota</taxon>
        <taxon>Fungi</taxon>
        <taxon>Dikarya</taxon>
        <taxon>Ascomycota</taxon>
        <taxon>Pezizomycotina</taxon>
        <taxon>Dothideomycetes</taxon>
        <taxon>Pleosporomycetidae</taxon>
        <taxon>Pleosporales</taxon>
        <taxon>Pleosporineae</taxon>
        <taxon>Pleosporaceae</taxon>
        <taxon>Alternaria</taxon>
        <taxon>Alternaria sect. Alternaria</taxon>
    </lineage>
</organism>
<name>A0A8H7AZF3_9PLEO</name>
<comment type="similarity">
    <text evidence="10">Belongs to the tannase family.</text>
</comment>
<keyword evidence="14" id="KW-0808">Transferase</keyword>
<keyword evidence="4" id="KW-0732">Signal</keyword>
<feature type="domain" description="Apple" evidence="13">
    <location>
        <begin position="389"/>
        <end position="465"/>
    </location>
</feature>
<keyword evidence="8 9" id="KW-1015">Disulfide bond</keyword>
<dbReference type="GO" id="GO:0004672">
    <property type="term" value="F:protein kinase activity"/>
    <property type="evidence" value="ECO:0007669"/>
    <property type="project" value="InterPro"/>
</dbReference>
<accession>A0A8H7AZF3</accession>
<evidence type="ECO:0000259" key="11">
    <source>
        <dbReference type="PROSITE" id="PS50011"/>
    </source>
</evidence>
<keyword evidence="15" id="KW-1185">Reference proteome</keyword>
<dbReference type="PROSITE" id="PS50011">
    <property type="entry name" value="PROTEIN_KINASE_DOM"/>
    <property type="match status" value="1"/>
</dbReference>
<keyword evidence="6 10" id="KW-0378">Hydrolase</keyword>
<keyword evidence="3 9" id="KW-0147">Chitin-binding</keyword>
<evidence type="ECO:0000256" key="5">
    <source>
        <dbReference type="ARBA" id="ARBA00022741"/>
    </source>
</evidence>
<evidence type="ECO:0000256" key="9">
    <source>
        <dbReference type="PROSITE-ProRule" id="PRU00261"/>
    </source>
</evidence>
<keyword evidence="5" id="KW-0547">Nucleotide-binding</keyword>
<dbReference type="Pfam" id="PF00024">
    <property type="entry name" value="PAN_1"/>
    <property type="match status" value="1"/>
</dbReference>
<protein>
    <recommendedName>
        <fullName evidence="10">Carboxylic ester hydrolase</fullName>
        <ecNumber evidence="10">3.1.1.-</ecNumber>
    </recommendedName>
</protein>
<dbReference type="Pfam" id="PF07519">
    <property type="entry name" value="Tannase"/>
    <property type="match status" value="1"/>
</dbReference>
<evidence type="ECO:0000256" key="2">
    <source>
        <dbReference type="ARBA" id="ARBA00022487"/>
    </source>
</evidence>
<dbReference type="InterPro" id="IPR000719">
    <property type="entry name" value="Prot_kinase_dom"/>
</dbReference>
<dbReference type="InterPro" id="IPR003609">
    <property type="entry name" value="Pan_app"/>
</dbReference>
<feature type="disulfide bond" evidence="9">
    <location>
        <begin position="337"/>
        <end position="352"/>
    </location>
</feature>
<dbReference type="Gene3D" id="3.30.60.10">
    <property type="entry name" value="Endochitinase-like"/>
    <property type="match status" value="1"/>
</dbReference>
<sequence>MQDVVIYTSGCLNSEQRGSDFHCELAEFVKSTEQRLLALSPSTYINGETILEALAKTLLCSRDYQELLIEPEIKLEAEYQKYLQSFLAGVVNHELPYARDFRLSSALVETQLCITARGYMCLVPKEIQNGDYIGVACGLQMPLAFRRVGQDAKGQLQYELYSEVYVHGMMCSQTWNLMEDFRPKLSAEEYAFLNSEPPSKVIQSPGTYKKRENFESALDIGMGGVGEDDKSYRAFLAPGVAHVFGDTGPVPIDPMVAVVDWVEKSKAPDSIDSATRDEANERTTRKLCKWPARAGCNAFGICGAASSSPILSTTAVPTATSSVAPAPTQKISVDGSCGNGVTCLGSSFGDCCSAYGWCGSTAAFCATGCQSGFGKCDTPSTSPAPTTTCGVEGFANVEAYYASSFNLIDATDVSTCATLCLAEAECKSYLFNPKLGNCAYLKDSLEQGEFIATSGTDQLFWERACAEAKNHLRELVVIKSVLDHPRVQNERDVLKRFQHRAPYLRPLIDEIDEPTLPVTIALKYLQGDFLEASIARTLNRRELKHVSRCVLEALKTLHEDGFVHTDVKPNNVFVNLQEGDVRFSDVQLGDLGGCYPADSEWATSGTVVGTPMWTSPEILMELPWNTAADIWSFGAMLISLIYGGNFNLFLPKGLTREDEEYVVGVVVEQFKYFGPFPAKIEEIAHPETVQSIILLMENIPKEKTTPFRRTTEREVSRKDNIFISKMMKLDWRDRPTAKELLEDEWWDSDEE</sequence>
<dbReference type="InterPro" id="IPR036861">
    <property type="entry name" value="Endochitinase-like_sf"/>
</dbReference>
<dbReference type="PANTHER" id="PTHR45832">
    <property type="entry name" value="SERINE/THREONINE-PROTEIN KINASE SAMKA-RELATED-RELATED"/>
    <property type="match status" value="1"/>
</dbReference>
<reference evidence="14" key="1">
    <citation type="submission" date="2020-01" db="EMBL/GenBank/DDBJ databases">
        <authorList>
            <person name="Feng Z.H.Z."/>
        </authorList>
    </citation>
    <scope>NUCLEOTIDE SEQUENCE</scope>
    <source>
        <strain evidence="14">CBS107.38</strain>
    </source>
</reference>
<dbReference type="GeneID" id="62206386"/>
<dbReference type="SUPFAM" id="SSF57414">
    <property type="entry name" value="Hairpin loop containing domain-like"/>
    <property type="match status" value="1"/>
</dbReference>
<dbReference type="EC" id="3.1.1.-" evidence="10"/>
<dbReference type="GO" id="GO:0052689">
    <property type="term" value="F:carboxylic ester hydrolase activity"/>
    <property type="evidence" value="ECO:0007669"/>
    <property type="project" value="UniProtKB-KW"/>
</dbReference>
<dbReference type="InterPro" id="IPR051931">
    <property type="entry name" value="PAK3-like"/>
</dbReference>
<feature type="domain" description="Chitin-binding type-1" evidence="12">
    <location>
        <begin position="334"/>
        <end position="378"/>
    </location>
</feature>
<reference evidence="14" key="2">
    <citation type="submission" date="2020-08" db="EMBL/GenBank/DDBJ databases">
        <title>Draft Genome Sequence of Cumin Blight Pathogen Alternaria burnsii.</title>
        <authorList>
            <person name="Feng Z."/>
        </authorList>
    </citation>
    <scope>NUCLEOTIDE SEQUENCE</scope>
    <source>
        <strain evidence="14">CBS107.38</strain>
    </source>
</reference>
<dbReference type="SUPFAM" id="SSF56112">
    <property type="entry name" value="Protein kinase-like (PK-like)"/>
    <property type="match status" value="1"/>
</dbReference>
<dbReference type="RefSeq" id="XP_038783873.1">
    <property type="nucleotide sequence ID" value="XM_038933208.1"/>
</dbReference>
<dbReference type="GO" id="GO:0008061">
    <property type="term" value="F:chitin binding"/>
    <property type="evidence" value="ECO:0007669"/>
    <property type="project" value="UniProtKB-UniRule"/>
</dbReference>
<gene>
    <name evidence="14" type="ORF">GT037_008161</name>
</gene>
<evidence type="ECO:0000259" key="12">
    <source>
        <dbReference type="PROSITE" id="PS50941"/>
    </source>
</evidence>
<comment type="caution">
    <text evidence="14">The sequence shown here is derived from an EMBL/GenBank/DDBJ whole genome shotgun (WGS) entry which is preliminary data.</text>
</comment>
<dbReference type="InterPro" id="IPR011118">
    <property type="entry name" value="Tannase/feruloyl_esterase"/>
</dbReference>
<comment type="similarity">
    <text evidence="1">Belongs to the protein kinase superfamily. STE Ser/Thr protein kinase family. STE20 subfamily.</text>
</comment>
<evidence type="ECO:0000256" key="6">
    <source>
        <dbReference type="ARBA" id="ARBA00022801"/>
    </source>
</evidence>
<dbReference type="PROSITE" id="PS50948">
    <property type="entry name" value="PAN"/>
    <property type="match status" value="1"/>
</dbReference>
<evidence type="ECO:0000259" key="13">
    <source>
        <dbReference type="PROSITE" id="PS50948"/>
    </source>
</evidence>
<dbReference type="SMART" id="SM00220">
    <property type="entry name" value="S_TKc"/>
    <property type="match status" value="1"/>
</dbReference>
<dbReference type="EMBL" id="JAAABM010000012">
    <property type="protein sequence ID" value="KAF7673546.1"/>
    <property type="molecule type" value="Genomic_DNA"/>
</dbReference>
<feature type="domain" description="Protein kinase" evidence="11">
    <location>
        <begin position="445"/>
        <end position="746"/>
    </location>
</feature>
<dbReference type="PANTHER" id="PTHR45832:SF22">
    <property type="entry name" value="SERINE_THREONINE-PROTEIN KINASE SAMKA-RELATED"/>
    <property type="match status" value="1"/>
</dbReference>
<evidence type="ECO:0000256" key="7">
    <source>
        <dbReference type="ARBA" id="ARBA00022840"/>
    </source>
</evidence>
<dbReference type="InterPro" id="IPR001002">
    <property type="entry name" value="Chitin-bd_1"/>
</dbReference>
<dbReference type="InterPro" id="IPR008271">
    <property type="entry name" value="Ser/Thr_kinase_AS"/>
</dbReference>
<evidence type="ECO:0000256" key="4">
    <source>
        <dbReference type="ARBA" id="ARBA00022729"/>
    </source>
</evidence>
<dbReference type="Gene3D" id="1.10.510.10">
    <property type="entry name" value="Transferase(Phosphotransferase) domain 1"/>
    <property type="match status" value="1"/>
</dbReference>
<keyword evidence="14" id="KW-0418">Kinase</keyword>
<evidence type="ECO:0000256" key="10">
    <source>
        <dbReference type="RuleBase" id="RU361238"/>
    </source>
</evidence>
<evidence type="ECO:0000256" key="8">
    <source>
        <dbReference type="ARBA" id="ARBA00023157"/>
    </source>
</evidence>
<feature type="disulfide bond" evidence="9">
    <location>
        <begin position="351"/>
        <end position="365"/>
    </location>
</feature>
<dbReference type="GO" id="GO:0005524">
    <property type="term" value="F:ATP binding"/>
    <property type="evidence" value="ECO:0007669"/>
    <property type="project" value="UniProtKB-KW"/>
</dbReference>
<dbReference type="CDD" id="cd11618">
    <property type="entry name" value="ChtBD1_1"/>
    <property type="match status" value="1"/>
</dbReference>